<evidence type="ECO:0000256" key="3">
    <source>
        <dbReference type="SAM" id="Phobius"/>
    </source>
</evidence>
<keyword evidence="3" id="KW-0812">Transmembrane</keyword>
<reference evidence="5" key="1">
    <citation type="journal article" date="2017" name="bioRxiv">
        <title>Conservation of a gene cluster reveals novel cercosporin biosynthetic mechanisms and extends production to the genus Colletotrichum.</title>
        <authorList>
            <person name="de Jonge R."/>
            <person name="Ebert M.K."/>
            <person name="Huitt-Roehl C.R."/>
            <person name="Pal P."/>
            <person name="Suttle J.C."/>
            <person name="Spanner R.E."/>
            <person name="Neubauer J.D."/>
            <person name="Jurick W.M.II."/>
            <person name="Stott K.A."/>
            <person name="Secor G.A."/>
            <person name="Thomma B.P.H.J."/>
            <person name="Van de Peer Y."/>
            <person name="Townsend C.A."/>
            <person name="Bolton M.D."/>
        </authorList>
    </citation>
    <scope>NUCLEOTIDE SEQUENCE [LARGE SCALE GENOMIC DNA]</scope>
    <source>
        <strain evidence="5">CBS538.71</strain>
    </source>
</reference>
<evidence type="ECO:0000256" key="1">
    <source>
        <dbReference type="ARBA" id="ARBA00004685"/>
    </source>
</evidence>
<evidence type="ECO:0000313" key="4">
    <source>
        <dbReference type="EMBL" id="PPJ53249.1"/>
    </source>
</evidence>
<dbReference type="PANTHER" id="PTHR33365">
    <property type="entry name" value="YALI0B05434P"/>
    <property type="match status" value="1"/>
</dbReference>
<comment type="pathway">
    <text evidence="1">Mycotoxin biosynthesis.</text>
</comment>
<name>A0A2S6C0L9_9PEZI</name>
<feature type="transmembrane region" description="Helical" evidence="3">
    <location>
        <begin position="39"/>
        <end position="57"/>
    </location>
</feature>
<evidence type="ECO:0000313" key="5">
    <source>
        <dbReference type="Proteomes" id="UP000237631"/>
    </source>
</evidence>
<accession>A0A2S6C0L9</accession>
<comment type="caution">
    <text evidence="4">The sequence shown here is derived from an EMBL/GenBank/DDBJ whole genome shotgun (WGS) entry which is preliminary data.</text>
</comment>
<dbReference type="InterPro" id="IPR021765">
    <property type="entry name" value="UstYa-like"/>
</dbReference>
<dbReference type="GO" id="GO:0043386">
    <property type="term" value="P:mycotoxin biosynthetic process"/>
    <property type="evidence" value="ECO:0007669"/>
    <property type="project" value="InterPro"/>
</dbReference>
<dbReference type="OrthoDB" id="3687641at2759"/>
<dbReference type="Pfam" id="PF11807">
    <property type="entry name" value="UstYa"/>
    <property type="match status" value="1"/>
</dbReference>
<dbReference type="EMBL" id="PNEN01001537">
    <property type="protein sequence ID" value="PPJ53249.1"/>
    <property type="molecule type" value="Genomic_DNA"/>
</dbReference>
<dbReference type="AlphaFoldDB" id="A0A2S6C0L9"/>
<sequence length="260" mass="30540">MFESPHYYNKISNGEVAKLTLIEERPNLQIRGINPIRKSIYLTVCLALLCAGILLFIPTNLAGYHTELRNHQDAARKLIERQRLEFAGGIVFQDGQLLQKNLPSESQRYFGPPSESLDTRWKQLLNGSYMVLDRSEASDVLDTYTQDGKYFVTLDIMHGLHCLVECSKKSWQFSLFLIKERPQNEVREYIDRDYYGREWSDVFRQRQRIHIDLTPIKAYWDTTEKRLMPKFEVVHNCRNFEKIHEWAVARAHSEDLVLTA</sequence>
<protein>
    <submittedName>
        <fullName evidence="4">Uncharacterized protein</fullName>
    </submittedName>
</protein>
<organism evidence="4 5">
    <name type="scientific">Cercospora berteroae</name>
    <dbReference type="NCBI Taxonomy" id="357750"/>
    <lineage>
        <taxon>Eukaryota</taxon>
        <taxon>Fungi</taxon>
        <taxon>Dikarya</taxon>
        <taxon>Ascomycota</taxon>
        <taxon>Pezizomycotina</taxon>
        <taxon>Dothideomycetes</taxon>
        <taxon>Dothideomycetidae</taxon>
        <taxon>Mycosphaerellales</taxon>
        <taxon>Mycosphaerellaceae</taxon>
        <taxon>Cercospora</taxon>
    </lineage>
</organism>
<comment type="similarity">
    <text evidence="2">Belongs to the ustYa family.</text>
</comment>
<gene>
    <name evidence="4" type="ORF">CBER1_11892</name>
</gene>
<evidence type="ECO:0000256" key="2">
    <source>
        <dbReference type="ARBA" id="ARBA00035112"/>
    </source>
</evidence>
<keyword evidence="3" id="KW-1133">Transmembrane helix</keyword>
<keyword evidence="5" id="KW-1185">Reference proteome</keyword>
<dbReference type="PANTHER" id="PTHR33365:SF4">
    <property type="entry name" value="CYCLOCHLOROTINE BIOSYNTHESIS PROTEIN O"/>
    <property type="match status" value="1"/>
</dbReference>
<keyword evidence="3" id="KW-0472">Membrane</keyword>
<proteinExistence type="inferred from homology"/>
<dbReference type="Proteomes" id="UP000237631">
    <property type="component" value="Unassembled WGS sequence"/>
</dbReference>